<evidence type="ECO:0000256" key="4">
    <source>
        <dbReference type="ARBA" id="ARBA00022777"/>
    </source>
</evidence>
<dbReference type="Pfam" id="PF02518">
    <property type="entry name" value="HATPase_c"/>
    <property type="match status" value="1"/>
</dbReference>
<dbReference type="InterPro" id="IPR003594">
    <property type="entry name" value="HATPase_dom"/>
</dbReference>
<dbReference type="GO" id="GO:0016301">
    <property type="term" value="F:kinase activity"/>
    <property type="evidence" value="ECO:0007669"/>
    <property type="project" value="UniProtKB-KW"/>
</dbReference>
<keyword evidence="3" id="KW-0808">Transferase</keyword>
<dbReference type="InterPro" id="IPR036890">
    <property type="entry name" value="HATPase_C_sf"/>
</dbReference>
<dbReference type="SUPFAM" id="SSF55874">
    <property type="entry name" value="ATPase domain of HSP90 chaperone/DNA topoisomerase II/histidine kinase"/>
    <property type="match status" value="1"/>
</dbReference>
<dbReference type="InterPro" id="IPR004358">
    <property type="entry name" value="Sig_transdc_His_kin-like_C"/>
</dbReference>
<evidence type="ECO:0000256" key="2">
    <source>
        <dbReference type="ARBA" id="ARBA00012438"/>
    </source>
</evidence>
<protein>
    <recommendedName>
        <fullName evidence="2">histidine kinase</fullName>
        <ecNumber evidence="2">2.7.13.3</ecNumber>
    </recommendedName>
</protein>
<dbReference type="PANTHER" id="PTHR43711:SF26">
    <property type="entry name" value="SENSOR HISTIDINE KINASE RCSC"/>
    <property type="match status" value="1"/>
</dbReference>
<keyword evidence="8" id="KW-1185">Reference proteome</keyword>
<dbReference type="SMART" id="SM00387">
    <property type="entry name" value="HATPase_c"/>
    <property type="match status" value="1"/>
</dbReference>
<evidence type="ECO:0000259" key="6">
    <source>
        <dbReference type="PROSITE" id="PS50109"/>
    </source>
</evidence>
<dbReference type="InterPro" id="IPR005467">
    <property type="entry name" value="His_kinase_dom"/>
</dbReference>
<sequence length="168" mass="18823">MKIQIGAGHTLKRLDEMLATAIDGTFEESRYDETELSRLETGILEVMPEEGSLTPLIEEVMESVKGKAAEKGIVLSSCVDSEIICVFDRKWTAEALNNVADNAVKYSRQGGHVEIRAKKYEFYACIEVEDEGIGIPEEERARIFGRFYRGKQVQQEEGVGVGLYLPCR</sequence>
<feature type="domain" description="Histidine kinase" evidence="6">
    <location>
        <begin position="32"/>
        <end position="168"/>
    </location>
</feature>
<dbReference type="Gene3D" id="3.30.565.10">
    <property type="entry name" value="Histidine kinase-like ATPase, C-terminal domain"/>
    <property type="match status" value="1"/>
</dbReference>
<evidence type="ECO:0000313" key="7">
    <source>
        <dbReference type="EMBL" id="MCC2253418.1"/>
    </source>
</evidence>
<organism evidence="7 8">
    <name type="scientific">Ruminococcus turbiniformis</name>
    <dbReference type="NCBI Taxonomy" id="2881258"/>
    <lineage>
        <taxon>Bacteria</taxon>
        <taxon>Bacillati</taxon>
        <taxon>Bacillota</taxon>
        <taxon>Clostridia</taxon>
        <taxon>Eubacteriales</taxon>
        <taxon>Oscillospiraceae</taxon>
        <taxon>Ruminococcus</taxon>
    </lineage>
</organism>
<dbReference type="CDD" id="cd00075">
    <property type="entry name" value="HATPase"/>
    <property type="match status" value="1"/>
</dbReference>
<accession>A0ABS8FTW7</accession>
<dbReference type="Proteomes" id="UP001198151">
    <property type="component" value="Unassembled WGS sequence"/>
</dbReference>
<comment type="caution">
    <text evidence="7">The sequence shown here is derived from an EMBL/GenBank/DDBJ whole genome shotgun (WGS) entry which is preliminary data.</text>
</comment>
<evidence type="ECO:0000256" key="3">
    <source>
        <dbReference type="ARBA" id="ARBA00022679"/>
    </source>
</evidence>
<dbReference type="InterPro" id="IPR050736">
    <property type="entry name" value="Sensor_HK_Regulatory"/>
</dbReference>
<dbReference type="EMBL" id="JAJEQX010000003">
    <property type="protein sequence ID" value="MCC2253418.1"/>
    <property type="molecule type" value="Genomic_DNA"/>
</dbReference>
<name>A0ABS8FTW7_9FIRM</name>
<dbReference type="EC" id="2.7.13.3" evidence="2"/>
<evidence type="ECO:0000256" key="5">
    <source>
        <dbReference type="ARBA" id="ARBA00023012"/>
    </source>
</evidence>
<keyword evidence="5" id="KW-0902">Two-component regulatory system</keyword>
<keyword evidence="4 7" id="KW-0418">Kinase</keyword>
<gene>
    <name evidence="7" type="ORF">LKD70_03005</name>
</gene>
<dbReference type="PANTHER" id="PTHR43711">
    <property type="entry name" value="TWO-COMPONENT HISTIDINE KINASE"/>
    <property type="match status" value="1"/>
</dbReference>
<reference evidence="7 8" key="1">
    <citation type="submission" date="2021-10" db="EMBL/GenBank/DDBJ databases">
        <title>Anaerobic single-cell dispensing facilitates the cultivation of human gut bacteria.</title>
        <authorList>
            <person name="Afrizal A."/>
        </authorList>
    </citation>
    <scope>NUCLEOTIDE SEQUENCE [LARGE SCALE GENOMIC DNA]</scope>
    <source>
        <strain evidence="7 8">CLA-AA-H200</strain>
    </source>
</reference>
<dbReference type="RefSeq" id="WP_227706566.1">
    <property type="nucleotide sequence ID" value="NZ_JAJEQX010000003.1"/>
</dbReference>
<comment type="catalytic activity">
    <reaction evidence="1">
        <text>ATP + protein L-histidine = ADP + protein N-phospho-L-histidine.</text>
        <dbReference type="EC" id="2.7.13.3"/>
    </reaction>
</comment>
<proteinExistence type="predicted"/>
<dbReference type="PROSITE" id="PS50109">
    <property type="entry name" value="HIS_KIN"/>
    <property type="match status" value="1"/>
</dbReference>
<evidence type="ECO:0000313" key="8">
    <source>
        <dbReference type="Proteomes" id="UP001198151"/>
    </source>
</evidence>
<evidence type="ECO:0000256" key="1">
    <source>
        <dbReference type="ARBA" id="ARBA00000085"/>
    </source>
</evidence>
<dbReference type="PRINTS" id="PR00344">
    <property type="entry name" value="BCTRLSENSOR"/>
</dbReference>